<evidence type="ECO:0000259" key="6">
    <source>
        <dbReference type="PROSITE" id="PS50118"/>
    </source>
</evidence>
<feature type="domain" description="HMG box" evidence="6">
    <location>
        <begin position="59"/>
        <end position="127"/>
    </location>
</feature>
<dbReference type="CDD" id="cd22028">
    <property type="entry name" value="HMG-box_SoxA_SoxB_SoxG"/>
    <property type="match status" value="1"/>
</dbReference>
<dbReference type="PANTHER" id="PTHR10270">
    <property type="entry name" value="SOX TRANSCRIPTION FACTOR"/>
    <property type="match status" value="1"/>
</dbReference>
<dbReference type="GO" id="GO:0005634">
    <property type="term" value="C:nucleus"/>
    <property type="evidence" value="ECO:0007669"/>
    <property type="project" value="UniProtKB-SubCell"/>
</dbReference>
<dbReference type="GO" id="GO:0000978">
    <property type="term" value="F:RNA polymerase II cis-regulatory region sequence-specific DNA binding"/>
    <property type="evidence" value="ECO:0007669"/>
    <property type="project" value="TreeGrafter"/>
</dbReference>
<dbReference type="GO" id="GO:0000122">
    <property type="term" value="P:negative regulation of transcription by RNA polymerase II"/>
    <property type="evidence" value="ECO:0007669"/>
    <property type="project" value="TreeGrafter"/>
</dbReference>
<dbReference type="EMBL" id="DQ138605">
    <property type="protein sequence ID" value="ABB13364.1"/>
    <property type="molecule type" value="mRNA"/>
</dbReference>
<keyword evidence="2 4" id="KW-0238">DNA-binding</keyword>
<reference evidence="7" key="1">
    <citation type="journal article" date="2006" name="Mol. Phylogenet. Evol.">
        <title>Expansion of the SOX gene family predated the emergence of the Bilateria.</title>
        <authorList>
            <person name="Jager M."/>
            <person name="Queinnec E."/>
            <person name="Houliston E."/>
            <person name="Manuel M."/>
        </authorList>
    </citation>
    <scope>NUCLEOTIDE SEQUENCE</scope>
</reference>
<accession>Q1I0U0</accession>
<feature type="non-terminal residue" evidence="7">
    <location>
        <position position="253"/>
    </location>
</feature>
<organism evidence="7">
    <name type="scientific">Clytia hemisphaerica</name>
    <dbReference type="NCBI Taxonomy" id="252671"/>
    <lineage>
        <taxon>Eukaryota</taxon>
        <taxon>Metazoa</taxon>
        <taxon>Cnidaria</taxon>
        <taxon>Hydrozoa</taxon>
        <taxon>Hydroidolina</taxon>
        <taxon>Leptothecata</taxon>
        <taxon>Obeliida</taxon>
        <taxon>Clytiidae</taxon>
        <taxon>Clytia</taxon>
    </lineage>
</organism>
<dbReference type="Gene3D" id="1.10.30.10">
    <property type="entry name" value="High mobility group box domain"/>
    <property type="match status" value="1"/>
</dbReference>
<evidence type="ECO:0000256" key="4">
    <source>
        <dbReference type="PROSITE-ProRule" id="PRU00267"/>
    </source>
</evidence>
<name>Q1I0U0_9CNID</name>
<dbReference type="FunFam" id="1.10.30.10:FF:000002">
    <property type="entry name" value="transcription factor Sox-2"/>
    <property type="match status" value="1"/>
</dbReference>
<dbReference type="InterPro" id="IPR036910">
    <property type="entry name" value="HMG_box_dom_sf"/>
</dbReference>
<feature type="compositionally biased region" description="Low complexity" evidence="5">
    <location>
        <begin position="215"/>
        <end position="236"/>
    </location>
</feature>
<dbReference type="InterPro" id="IPR009071">
    <property type="entry name" value="HMG_box_dom"/>
</dbReference>
<dbReference type="GO" id="GO:0030182">
    <property type="term" value="P:neuron differentiation"/>
    <property type="evidence" value="ECO:0007669"/>
    <property type="project" value="TreeGrafter"/>
</dbReference>
<evidence type="ECO:0000256" key="1">
    <source>
        <dbReference type="ARBA" id="ARBA00004123"/>
    </source>
</evidence>
<evidence type="ECO:0000256" key="5">
    <source>
        <dbReference type="SAM" id="MobiDB-lite"/>
    </source>
</evidence>
<dbReference type="PANTHER" id="PTHR10270:SF324">
    <property type="entry name" value="SOX DOMAIN-CONTAINING PROTEIN DICHAETE-RELATED"/>
    <property type="match status" value="1"/>
</dbReference>
<protein>
    <submittedName>
        <fullName evidence="7">Sox10</fullName>
    </submittedName>
</protein>
<dbReference type="AlphaFoldDB" id="Q1I0U0"/>
<feature type="DNA-binding region" description="HMG box" evidence="4">
    <location>
        <begin position="59"/>
        <end position="127"/>
    </location>
</feature>
<evidence type="ECO:0000256" key="3">
    <source>
        <dbReference type="ARBA" id="ARBA00023242"/>
    </source>
</evidence>
<evidence type="ECO:0000313" key="7">
    <source>
        <dbReference type="EMBL" id="ABB13364.1"/>
    </source>
</evidence>
<proteinExistence type="evidence at transcript level"/>
<evidence type="ECO:0000256" key="2">
    <source>
        <dbReference type="ARBA" id="ARBA00023125"/>
    </source>
</evidence>
<dbReference type="GO" id="GO:0001228">
    <property type="term" value="F:DNA-binding transcription activator activity, RNA polymerase II-specific"/>
    <property type="evidence" value="ECO:0007669"/>
    <property type="project" value="TreeGrafter"/>
</dbReference>
<keyword evidence="3 4" id="KW-0539">Nucleus</keyword>
<dbReference type="Pfam" id="PF00505">
    <property type="entry name" value="HMG_box"/>
    <property type="match status" value="1"/>
</dbReference>
<dbReference type="PROSITE" id="PS50118">
    <property type="entry name" value="HMG_BOX_2"/>
    <property type="match status" value="1"/>
</dbReference>
<dbReference type="SUPFAM" id="SSF47095">
    <property type="entry name" value="HMG-box"/>
    <property type="match status" value="1"/>
</dbReference>
<dbReference type="InterPro" id="IPR050140">
    <property type="entry name" value="SRY-related_HMG-box_TF-like"/>
</dbReference>
<dbReference type="SMART" id="SM00398">
    <property type="entry name" value="HMG"/>
    <property type="match status" value="1"/>
</dbReference>
<comment type="subcellular location">
    <subcellularLocation>
        <location evidence="1">Nucleus</location>
    </subcellularLocation>
</comment>
<sequence>MYNTMNTMVVQAKPEMMTHIPHPHHQLKPGVGGPGSPAMQHPGLVAHPGLVGLNGDNHVKRPMNAFMVWSRGKRRQMAQEHPRMHNSEISKRLGAQWKVLTPEEKQPFIDEAKRLRAVHIQEHPDYKYKPKRRKPKQMKKDMYPAYSNMAASTTIIPGMDPKYGGMAYQQSMAYGISTMSPDLYGKMNAAYAYPAAISPGYPVMYSNYPMTTMGTTAPSAGSGSGGAPSPTSSNGTRGYNTASLGSPNGSSTG</sequence>
<feature type="compositionally biased region" description="Polar residues" evidence="5">
    <location>
        <begin position="237"/>
        <end position="253"/>
    </location>
</feature>
<feature type="region of interest" description="Disordered" evidence="5">
    <location>
        <begin position="215"/>
        <end position="253"/>
    </location>
</feature>